<reference evidence="2" key="1">
    <citation type="submission" date="2022-07" db="EMBL/GenBank/DDBJ databases">
        <authorList>
            <person name="Macas J."/>
            <person name="Novak P."/>
            <person name="Neumann P."/>
        </authorList>
    </citation>
    <scope>NUCLEOTIDE SEQUENCE</scope>
</reference>
<name>A0AAV0EYC1_9ASTE</name>
<dbReference type="AlphaFoldDB" id="A0AAV0EYC1"/>
<comment type="caution">
    <text evidence="2">The sequence shown here is derived from an EMBL/GenBank/DDBJ whole genome shotgun (WGS) entry which is preliminary data.</text>
</comment>
<evidence type="ECO:0000313" key="2">
    <source>
        <dbReference type="EMBL" id="CAH9128275.1"/>
    </source>
</evidence>
<gene>
    <name evidence="2" type="ORF">CEPIT_LOCUS28957</name>
</gene>
<organism evidence="2 3">
    <name type="scientific">Cuscuta epithymum</name>
    <dbReference type="NCBI Taxonomy" id="186058"/>
    <lineage>
        <taxon>Eukaryota</taxon>
        <taxon>Viridiplantae</taxon>
        <taxon>Streptophyta</taxon>
        <taxon>Embryophyta</taxon>
        <taxon>Tracheophyta</taxon>
        <taxon>Spermatophyta</taxon>
        <taxon>Magnoliopsida</taxon>
        <taxon>eudicotyledons</taxon>
        <taxon>Gunneridae</taxon>
        <taxon>Pentapetalae</taxon>
        <taxon>asterids</taxon>
        <taxon>lamiids</taxon>
        <taxon>Solanales</taxon>
        <taxon>Convolvulaceae</taxon>
        <taxon>Cuscuteae</taxon>
        <taxon>Cuscuta</taxon>
        <taxon>Cuscuta subgen. Cuscuta</taxon>
    </lineage>
</organism>
<protein>
    <submittedName>
        <fullName evidence="2">Uncharacterized protein</fullName>
    </submittedName>
</protein>
<evidence type="ECO:0000313" key="3">
    <source>
        <dbReference type="Proteomes" id="UP001152523"/>
    </source>
</evidence>
<keyword evidence="3" id="KW-1185">Reference proteome</keyword>
<evidence type="ECO:0000256" key="1">
    <source>
        <dbReference type="SAM" id="MobiDB-lite"/>
    </source>
</evidence>
<accession>A0AAV0EYC1</accession>
<sequence length="139" mass="15881">MFIHSSSPPHQANLDGLNSSIYSSDESANLVPHLFFDDQIASILPFQRGVEESRRFFGAINPMVIHLDNKYLMQPEMTKELIIGSAVSTEREDHRVGACKGRKHDRPSENKDEERSWKQSATYEEEVELSKVFDKVLLC</sequence>
<feature type="compositionally biased region" description="Basic and acidic residues" evidence="1">
    <location>
        <begin position="106"/>
        <end position="117"/>
    </location>
</feature>
<feature type="region of interest" description="Disordered" evidence="1">
    <location>
        <begin position="90"/>
        <end position="122"/>
    </location>
</feature>
<dbReference type="EMBL" id="CAMAPF010000949">
    <property type="protein sequence ID" value="CAH9128275.1"/>
    <property type="molecule type" value="Genomic_DNA"/>
</dbReference>
<proteinExistence type="predicted"/>
<dbReference type="Proteomes" id="UP001152523">
    <property type="component" value="Unassembled WGS sequence"/>
</dbReference>